<dbReference type="Pfam" id="PF24923">
    <property type="entry name" value="ATP-grasp_IQCH"/>
    <property type="match status" value="1"/>
</dbReference>
<dbReference type="AlphaFoldDB" id="A0AAD5U7P5"/>
<dbReference type="EMBL" id="JADGJW010000011">
    <property type="protein sequence ID" value="KAJ3227768.1"/>
    <property type="molecule type" value="Genomic_DNA"/>
</dbReference>
<dbReference type="PANTHER" id="PTHR14465">
    <property type="entry name" value="IQ DOMAIN-CONTAINING PROTEIN H"/>
    <property type="match status" value="1"/>
</dbReference>
<proteinExistence type="predicted"/>
<evidence type="ECO:0000313" key="3">
    <source>
        <dbReference type="Proteomes" id="UP001211065"/>
    </source>
</evidence>
<dbReference type="Proteomes" id="UP001211065">
    <property type="component" value="Unassembled WGS sequence"/>
</dbReference>
<organism evidence="2 3">
    <name type="scientific">Clydaea vesicula</name>
    <dbReference type="NCBI Taxonomy" id="447962"/>
    <lineage>
        <taxon>Eukaryota</taxon>
        <taxon>Fungi</taxon>
        <taxon>Fungi incertae sedis</taxon>
        <taxon>Chytridiomycota</taxon>
        <taxon>Chytridiomycota incertae sedis</taxon>
        <taxon>Chytridiomycetes</taxon>
        <taxon>Lobulomycetales</taxon>
        <taxon>Lobulomycetaceae</taxon>
        <taxon>Clydaea</taxon>
    </lineage>
</organism>
<accession>A0AAD5U7P5</accession>
<protein>
    <recommendedName>
        <fullName evidence="1">IQCH-like ATP-grasp domain-containing protein</fullName>
    </recommendedName>
</protein>
<comment type="caution">
    <text evidence="2">The sequence shown here is derived from an EMBL/GenBank/DDBJ whole genome shotgun (WGS) entry which is preliminary data.</text>
</comment>
<dbReference type="InterPro" id="IPR056855">
    <property type="entry name" value="ATP-grasp_IQCH"/>
</dbReference>
<gene>
    <name evidence="2" type="ORF">HK099_000441</name>
</gene>
<dbReference type="PANTHER" id="PTHR14465:SF0">
    <property type="entry name" value="IQ DOMAIN-CONTAINING PROTEIN H"/>
    <property type="match status" value="1"/>
</dbReference>
<name>A0AAD5U7P5_9FUNG</name>
<evidence type="ECO:0000259" key="1">
    <source>
        <dbReference type="Pfam" id="PF24923"/>
    </source>
</evidence>
<evidence type="ECO:0000313" key="2">
    <source>
        <dbReference type="EMBL" id="KAJ3227768.1"/>
    </source>
</evidence>
<feature type="domain" description="IQCH-like ATP-grasp" evidence="1">
    <location>
        <begin position="697"/>
        <end position="788"/>
    </location>
</feature>
<dbReference type="InterPro" id="IPR038752">
    <property type="entry name" value="IQCH"/>
</dbReference>
<keyword evidence="3" id="KW-1185">Reference proteome</keyword>
<reference evidence="2" key="1">
    <citation type="submission" date="2020-05" db="EMBL/GenBank/DDBJ databases">
        <title>Phylogenomic resolution of chytrid fungi.</title>
        <authorList>
            <person name="Stajich J.E."/>
            <person name="Amses K."/>
            <person name="Simmons R."/>
            <person name="Seto K."/>
            <person name="Myers J."/>
            <person name="Bonds A."/>
            <person name="Quandt C.A."/>
            <person name="Barry K."/>
            <person name="Liu P."/>
            <person name="Grigoriev I."/>
            <person name="Longcore J.E."/>
            <person name="James T.Y."/>
        </authorList>
    </citation>
    <scope>NUCLEOTIDE SEQUENCE</scope>
    <source>
        <strain evidence="2">JEL0476</strain>
    </source>
</reference>
<sequence>MQISLPTIKNDGILNQSSLNSNSEAYSYPTITADPQKSKKNSFYNNKEFFNEPSHNYRLFQFYSKSSNTEDTDKNFFQRLDDVNAGIDANNIKRQVTHHNDFFIERITDRDLNLNNFNENNIHRTIDYRNIGHWFHQKDSQLHDLREMKDVYQNIDSIFGTIKDEIINDGILPLINRGKIPDYVDLNGIMTEKLNLTNQDYVLKPTTIINLKKLNFYFEVKEKNAKKTNAETNKNRYQLYQDGLNESFFSKIEFDLKNKKLNLKLSQYQNLKPPNFVTLKLKKKYISKCHSNVCSEAELNLRNHSREEYEYILIIAFKGVIQITPSYNYFLKLNMEYFTEISAIFFELSQYLIIYSVEFAEIRCDAILRWAKSLDSINLKKIDFKECIFNEIERYEQIYLKKYLKYKEEIKENFKKFTEGKRVIIQFDYTPQTFNDDIVPDINFGRCLFLQDPLVDLIIVTPSLIEDKREFYKEIIKNNNLENYMERIHFVAPETWKNYKLPETLDSTSAMRLTHMLLTSTRALKWIKNFIKGKEAVIWVDQITKTEVAVSGILGIPILGPTIFDYYSNNKKSSVKKFFTDAGVNFAPGMVINRDSGANLSIQIYNLVQQNKEMCLWNICNEDNTINDRDLYEGRTLLSHFNLDIIVPNEYGTDLKEDSKIALFKILSECGFFEGNLFSPLRKNFLYLQGVPKLLGDEMNFIEIVLMVDSKGGFEILLTLEKLKDKKFKNVGKIAPQSKFNNEDLQVIIKKIANTCPIYGIVGLISLDLVTWTDKNDYFQYHFTELNMRPTANVIRIFSTMITTGLRYEMNCNEFAFYKDDIPTKIEHLRSVQHSSLIQARFDFESKLLGYIKPRESRIIYYSENQSHSHIKIISRKTLFALNKLNSVKFDLWARLGSFVPFSDIVCDTSIPVVCIGENIKSALERYIKDLVKIYRQVDVSYVESTSNFKHLCERVMQYISDYIGTVVPITTNLESINDFEDYAAQYYTVARSQPKSARKLSSHPQDKNVMLTHTTTNILNTLIASQLVASIDPTFRRPAISPPYSRPQKQKHVTDDNASKRTLEIMKEIEEKVTDEESKKPKEKNALMSWREELDIWQVRSNHADKMKHLFEKLETMSKRRSALVENIEDVLKKAEVMITTQREKRKELFPTDIQEIASTPVKSKRSKSEKLGHIDNAIALALLSEKKERVKTALGDMMTELL</sequence>